<evidence type="ECO:0000256" key="5">
    <source>
        <dbReference type="ARBA" id="ARBA00022801"/>
    </source>
</evidence>
<name>A0A495ITX5_9SPHI</name>
<evidence type="ECO:0000256" key="6">
    <source>
        <dbReference type="ARBA" id="ARBA00023295"/>
    </source>
</evidence>
<dbReference type="InterPro" id="IPR000933">
    <property type="entry name" value="Glyco_hydro_29"/>
</dbReference>
<evidence type="ECO:0000313" key="10">
    <source>
        <dbReference type="EMBL" id="RKR80120.1"/>
    </source>
</evidence>
<dbReference type="GO" id="GO:0006004">
    <property type="term" value="P:fucose metabolic process"/>
    <property type="evidence" value="ECO:0007669"/>
    <property type="project" value="InterPro"/>
</dbReference>
<keyword evidence="5" id="KW-0378">Hydrolase</keyword>
<feature type="region of interest" description="Disordered" evidence="7">
    <location>
        <begin position="32"/>
        <end position="70"/>
    </location>
</feature>
<comment type="function">
    <text evidence="1">Alpha-L-fucosidase is responsible for hydrolyzing the alpha-1,6-linked fucose joined to the reducing-end N-acetylglucosamine of the carbohydrate moieties of glycoproteins.</text>
</comment>
<feature type="chain" id="PRO_5019804362" description="alpha-L-fucosidase" evidence="8">
    <location>
        <begin position="29"/>
        <end position="509"/>
    </location>
</feature>
<evidence type="ECO:0000259" key="9">
    <source>
        <dbReference type="Pfam" id="PF01120"/>
    </source>
</evidence>
<evidence type="ECO:0000313" key="11">
    <source>
        <dbReference type="Proteomes" id="UP000268007"/>
    </source>
</evidence>
<dbReference type="EMBL" id="RBKU01000001">
    <property type="protein sequence ID" value="RKR80120.1"/>
    <property type="molecule type" value="Genomic_DNA"/>
</dbReference>
<dbReference type="SUPFAM" id="SSF51445">
    <property type="entry name" value="(Trans)glycosidases"/>
    <property type="match status" value="1"/>
</dbReference>
<keyword evidence="11" id="KW-1185">Reference proteome</keyword>
<dbReference type="SMART" id="SM00812">
    <property type="entry name" value="Alpha_L_fucos"/>
    <property type="match status" value="1"/>
</dbReference>
<evidence type="ECO:0000256" key="7">
    <source>
        <dbReference type="SAM" id="MobiDB-lite"/>
    </source>
</evidence>
<dbReference type="InterPro" id="IPR017853">
    <property type="entry name" value="GH"/>
</dbReference>
<feature type="domain" description="Glycoside hydrolase family 29 N-terminal" evidence="9">
    <location>
        <begin position="64"/>
        <end position="420"/>
    </location>
</feature>
<dbReference type="EC" id="3.2.1.51" evidence="3"/>
<dbReference type="Gene3D" id="3.20.20.80">
    <property type="entry name" value="Glycosidases"/>
    <property type="match status" value="1"/>
</dbReference>
<evidence type="ECO:0000256" key="8">
    <source>
        <dbReference type="SAM" id="SignalP"/>
    </source>
</evidence>
<dbReference type="InterPro" id="IPR057739">
    <property type="entry name" value="Glyco_hydro_29_N"/>
</dbReference>
<comment type="caution">
    <text evidence="10">The sequence shown here is derived from an EMBL/GenBank/DDBJ whole genome shotgun (WGS) entry which is preliminary data.</text>
</comment>
<accession>A0A495ITX5</accession>
<dbReference type="GO" id="GO:0004560">
    <property type="term" value="F:alpha-L-fucosidase activity"/>
    <property type="evidence" value="ECO:0007669"/>
    <property type="project" value="InterPro"/>
</dbReference>
<dbReference type="OrthoDB" id="107551at2"/>
<proteinExistence type="inferred from homology"/>
<dbReference type="PANTHER" id="PTHR10030">
    <property type="entry name" value="ALPHA-L-FUCOSIDASE"/>
    <property type="match status" value="1"/>
</dbReference>
<dbReference type="Proteomes" id="UP000268007">
    <property type="component" value="Unassembled WGS sequence"/>
</dbReference>
<dbReference type="GO" id="GO:0005764">
    <property type="term" value="C:lysosome"/>
    <property type="evidence" value="ECO:0007669"/>
    <property type="project" value="TreeGrafter"/>
</dbReference>
<feature type="compositionally biased region" description="Basic and acidic residues" evidence="7">
    <location>
        <begin position="43"/>
        <end position="62"/>
    </location>
</feature>
<evidence type="ECO:0000256" key="2">
    <source>
        <dbReference type="ARBA" id="ARBA00007951"/>
    </source>
</evidence>
<reference evidence="10 11" key="1">
    <citation type="submission" date="2018-10" db="EMBL/GenBank/DDBJ databases">
        <title>Genomic Encyclopedia of Archaeal and Bacterial Type Strains, Phase II (KMG-II): from individual species to whole genera.</title>
        <authorList>
            <person name="Goeker M."/>
        </authorList>
    </citation>
    <scope>NUCLEOTIDE SEQUENCE [LARGE SCALE GENOMIC DNA]</scope>
    <source>
        <strain evidence="10 11">DSM 18602</strain>
    </source>
</reference>
<keyword evidence="4 8" id="KW-0732">Signal</keyword>
<organism evidence="10 11">
    <name type="scientific">Mucilaginibacter gracilis</name>
    <dbReference type="NCBI Taxonomy" id="423350"/>
    <lineage>
        <taxon>Bacteria</taxon>
        <taxon>Pseudomonadati</taxon>
        <taxon>Bacteroidota</taxon>
        <taxon>Sphingobacteriia</taxon>
        <taxon>Sphingobacteriales</taxon>
        <taxon>Sphingobacteriaceae</taxon>
        <taxon>Mucilaginibacter</taxon>
    </lineage>
</organism>
<dbReference type="InterPro" id="IPR016286">
    <property type="entry name" value="FUC_metazoa-typ"/>
</dbReference>
<keyword evidence="6" id="KW-0326">Glycosidase</keyword>
<sequence length="509" mass="57572">MLIKLTINITFMKKFIAPFLFIPLFALGQTPKGTNNQPPVTVNKKEAQDEHAGIGIGKETRSNRHTQNPDAQWFPDAGLGLFLHWDEASTGPVSISWPIIAGRGMSDSGIPWEKEIPSADIDRMIRERKYMKNQITPAQYWAMAKQFNPYNYHPEIWLKKAKEAGFTYAVLTTKHHNGFCMWPSAYSDLTTRNTPMAGRDLVREYVNACRKVGLKVGLYFSGPDWYIDRDYMNFFHYTGARKYPQVPRLDMNYAPQKEHTPEEIKAHQKDYADKVRGQLEELLTNYGKIDIIWFDGKAGVPDFASIMPIERIHELQPGIIMNSRFHGKGGDFVTPERELPADLHLKADEWGEFCTTWNGAWSYLKKPYRPLNDVLTEIVRSRAAGVNTLLGIGPMGNGDLAPEAYQNIDKLAYWMKINGEAIYGTRALQGRETSTVLATEKGKVRYLYLLPDKTYDDISITGLAGSYQANLLGSNEKLTVTNEGEKLSVSVPDGIPGKEVRVVKLSPKR</sequence>
<dbReference type="PRINTS" id="PR00741">
    <property type="entry name" value="GLHYDRLASE29"/>
</dbReference>
<evidence type="ECO:0000256" key="3">
    <source>
        <dbReference type="ARBA" id="ARBA00012662"/>
    </source>
</evidence>
<evidence type="ECO:0000256" key="4">
    <source>
        <dbReference type="ARBA" id="ARBA00022729"/>
    </source>
</evidence>
<dbReference type="GO" id="GO:0016139">
    <property type="term" value="P:glycoside catabolic process"/>
    <property type="evidence" value="ECO:0007669"/>
    <property type="project" value="TreeGrafter"/>
</dbReference>
<dbReference type="AlphaFoldDB" id="A0A495ITX5"/>
<protein>
    <recommendedName>
        <fullName evidence="3">alpha-L-fucosidase</fullName>
        <ecNumber evidence="3">3.2.1.51</ecNumber>
    </recommendedName>
</protein>
<dbReference type="PIRSF" id="PIRSF001092">
    <property type="entry name" value="Alpha-L-fucosidase"/>
    <property type="match status" value="1"/>
</dbReference>
<dbReference type="Pfam" id="PF01120">
    <property type="entry name" value="Alpha_L_fucos"/>
    <property type="match status" value="1"/>
</dbReference>
<feature type="signal peptide" evidence="8">
    <location>
        <begin position="1"/>
        <end position="28"/>
    </location>
</feature>
<gene>
    <name evidence="10" type="ORF">BDD43_0215</name>
</gene>
<evidence type="ECO:0000256" key="1">
    <source>
        <dbReference type="ARBA" id="ARBA00004071"/>
    </source>
</evidence>
<dbReference type="PANTHER" id="PTHR10030:SF37">
    <property type="entry name" value="ALPHA-L-FUCOSIDASE-RELATED"/>
    <property type="match status" value="1"/>
</dbReference>
<comment type="similarity">
    <text evidence="2">Belongs to the glycosyl hydrolase 29 family.</text>
</comment>